<evidence type="ECO:0008006" key="3">
    <source>
        <dbReference type="Google" id="ProtNLM"/>
    </source>
</evidence>
<gene>
    <name evidence="1" type="ORF">EDB81DRAFT_827665</name>
</gene>
<organism evidence="1 2">
    <name type="scientific">Dactylonectria macrodidyma</name>
    <dbReference type="NCBI Taxonomy" id="307937"/>
    <lineage>
        <taxon>Eukaryota</taxon>
        <taxon>Fungi</taxon>
        <taxon>Dikarya</taxon>
        <taxon>Ascomycota</taxon>
        <taxon>Pezizomycotina</taxon>
        <taxon>Sordariomycetes</taxon>
        <taxon>Hypocreomycetidae</taxon>
        <taxon>Hypocreales</taxon>
        <taxon>Nectriaceae</taxon>
        <taxon>Dactylonectria</taxon>
    </lineage>
</organism>
<evidence type="ECO:0000313" key="1">
    <source>
        <dbReference type="EMBL" id="KAH7112354.1"/>
    </source>
</evidence>
<proteinExistence type="predicted"/>
<comment type="caution">
    <text evidence="1">The sequence shown here is derived from an EMBL/GenBank/DDBJ whole genome shotgun (WGS) entry which is preliminary data.</text>
</comment>
<reference evidence="1" key="1">
    <citation type="journal article" date="2021" name="Nat. Commun.">
        <title>Genetic determinants of endophytism in the Arabidopsis root mycobiome.</title>
        <authorList>
            <person name="Mesny F."/>
            <person name="Miyauchi S."/>
            <person name="Thiergart T."/>
            <person name="Pickel B."/>
            <person name="Atanasova L."/>
            <person name="Karlsson M."/>
            <person name="Huettel B."/>
            <person name="Barry K.W."/>
            <person name="Haridas S."/>
            <person name="Chen C."/>
            <person name="Bauer D."/>
            <person name="Andreopoulos W."/>
            <person name="Pangilinan J."/>
            <person name="LaButti K."/>
            <person name="Riley R."/>
            <person name="Lipzen A."/>
            <person name="Clum A."/>
            <person name="Drula E."/>
            <person name="Henrissat B."/>
            <person name="Kohler A."/>
            <person name="Grigoriev I.V."/>
            <person name="Martin F.M."/>
            <person name="Hacquard S."/>
        </authorList>
    </citation>
    <scope>NUCLEOTIDE SEQUENCE</scope>
    <source>
        <strain evidence="1">MPI-CAGE-AT-0147</strain>
    </source>
</reference>
<protein>
    <recommendedName>
        <fullName evidence="3">F-box domain-containing protein</fullName>
    </recommendedName>
</protein>
<evidence type="ECO:0000313" key="2">
    <source>
        <dbReference type="Proteomes" id="UP000738349"/>
    </source>
</evidence>
<dbReference type="OrthoDB" id="3445164at2759"/>
<dbReference type="EMBL" id="JAGMUV010000038">
    <property type="protein sequence ID" value="KAH7112354.1"/>
    <property type="molecule type" value="Genomic_DNA"/>
</dbReference>
<keyword evidence="2" id="KW-1185">Reference proteome</keyword>
<sequence length="172" mass="19475">MCMGITDLPSELLYATFDFLDLIDSTCFGLTNKHFYAIHRHLHGFVSLSSRRDGPNDLEWAWRLAGLPIYHPNHPRSADNVVTTTTSGTPNSQALERLRFNGQVYCRKCGISRCELQRHLRDWMGTDAGRSEYCLFTQRFGPPASEGARGFCYMPSPKKPHHCGRHAGKSTE</sequence>
<dbReference type="InterPro" id="IPR036047">
    <property type="entry name" value="F-box-like_dom_sf"/>
</dbReference>
<dbReference type="AlphaFoldDB" id="A0A9P9IAB0"/>
<dbReference type="Proteomes" id="UP000738349">
    <property type="component" value="Unassembled WGS sequence"/>
</dbReference>
<dbReference type="SUPFAM" id="SSF81383">
    <property type="entry name" value="F-box domain"/>
    <property type="match status" value="1"/>
</dbReference>
<name>A0A9P9IAB0_9HYPO</name>
<accession>A0A9P9IAB0</accession>